<dbReference type="Proteomes" id="UP000236745">
    <property type="component" value="Unassembled WGS sequence"/>
</dbReference>
<organism evidence="8 9">
    <name type="scientific">Marinobacterium lutimaris</name>
    <dbReference type="NCBI Taxonomy" id="568106"/>
    <lineage>
        <taxon>Bacteria</taxon>
        <taxon>Pseudomonadati</taxon>
        <taxon>Pseudomonadota</taxon>
        <taxon>Gammaproteobacteria</taxon>
        <taxon>Oceanospirillales</taxon>
        <taxon>Oceanospirillaceae</taxon>
        <taxon>Marinobacterium</taxon>
    </lineage>
</organism>
<accession>A0A1H6DME2</accession>
<dbReference type="InterPro" id="IPR051542">
    <property type="entry name" value="Hydrogenase_cytochrome"/>
</dbReference>
<name>A0A1H6DME2_9GAMM</name>
<dbReference type="OrthoDB" id="196472at2"/>
<protein>
    <submittedName>
        <fullName evidence="8">Cytochrome b</fullName>
    </submittedName>
</protein>
<dbReference type="GO" id="GO:0022904">
    <property type="term" value="P:respiratory electron transport chain"/>
    <property type="evidence" value="ECO:0007669"/>
    <property type="project" value="InterPro"/>
</dbReference>
<proteinExistence type="predicted"/>
<dbReference type="EMBL" id="FNVQ01000007">
    <property type="protein sequence ID" value="SEG86378.1"/>
    <property type="molecule type" value="Genomic_DNA"/>
</dbReference>
<evidence type="ECO:0000256" key="3">
    <source>
        <dbReference type="ARBA" id="ARBA00022692"/>
    </source>
</evidence>
<dbReference type="InterPro" id="IPR011577">
    <property type="entry name" value="Cyt_b561_bac/Ni-Hgenase"/>
</dbReference>
<evidence type="ECO:0000259" key="7">
    <source>
        <dbReference type="Pfam" id="PF01292"/>
    </source>
</evidence>
<feature type="transmembrane region" description="Helical" evidence="6">
    <location>
        <begin position="41"/>
        <end position="62"/>
    </location>
</feature>
<keyword evidence="4 6" id="KW-1133">Transmembrane helix</keyword>
<evidence type="ECO:0000256" key="4">
    <source>
        <dbReference type="ARBA" id="ARBA00022989"/>
    </source>
</evidence>
<evidence type="ECO:0000256" key="5">
    <source>
        <dbReference type="ARBA" id="ARBA00023136"/>
    </source>
</evidence>
<evidence type="ECO:0000313" key="8">
    <source>
        <dbReference type="EMBL" id="SEG86378.1"/>
    </source>
</evidence>
<evidence type="ECO:0000313" key="9">
    <source>
        <dbReference type="Proteomes" id="UP000236745"/>
    </source>
</evidence>
<evidence type="ECO:0000256" key="6">
    <source>
        <dbReference type="SAM" id="Phobius"/>
    </source>
</evidence>
<sequence length="224" mass="24615">MDASTKTQALPVWDVFTRLFHWGLVGAIGFAWWSGEEGGMWMSWHMIAGYAVVSLVLFRLIWGFTGSPYSRFKDFLRSPGFTLSYLKQVLSGKAPTYTGHNPLGGWMVLALILLCAVQGITGLFATDDIFTEGPLTSMVSGDTASFLTSVHKINFNILLTAVGLHLLGVVYHQRFKREPLVQGMIHGRKPVSDVHSHPALAPFMRGAVVAVIAIALFGTLYWIG</sequence>
<keyword evidence="5 6" id="KW-0472">Membrane</keyword>
<dbReference type="InterPro" id="IPR016174">
    <property type="entry name" value="Di-haem_cyt_TM"/>
</dbReference>
<keyword evidence="9" id="KW-1185">Reference proteome</keyword>
<feature type="transmembrane region" description="Helical" evidence="6">
    <location>
        <begin position="203"/>
        <end position="223"/>
    </location>
</feature>
<dbReference type="Gene3D" id="1.20.950.20">
    <property type="entry name" value="Transmembrane di-heme cytochromes, Chain C"/>
    <property type="match status" value="1"/>
</dbReference>
<keyword evidence="2" id="KW-1003">Cell membrane</keyword>
<dbReference type="PANTHER" id="PTHR30485">
    <property type="entry name" value="NI/FE-HYDROGENASE 1 B-TYPE CYTOCHROME SUBUNIT"/>
    <property type="match status" value="1"/>
</dbReference>
<evidence type="ECO:0000256" key="1">
    <source>
        <dbReference type="ARBA" id="ARBA00004651"/>
    </source>
</evidence>
<dbReference type="SUPFAM" id="SSF81342">
    <property type="entry name" value="Transmembrane di-heme cytochromes"/>
    <property type="match status" value="1"/>
</dbReference>
<dbReference type="Pfam" id="PF01292">
    <property type="entry name" value="Ni_hydr_CYTB"/>
    <property type="match status" value="1"/>
</dbReference>
<feature type="transmembrane region" description="Helical" evidence="6">
    <location>
        <begin position="12"/>
        <end position="35"/>
    </location>
</feature>
<feature type="domain" description="Cytochrome b561 bacterial/Ni-hydrogenase" evidence="7">
    <location>
        <begin position="12"/>
        <end position="187"/>
    </location>
</feature>
<keyword evidence="3 6" id="KW-0812">Transmembrane</keyword>
<dbReference type="RefSeq" id="WP_104005637.1">
    <property type="nucleotide sequence ID" value="NZ_FNVQ01000007.1"/>
</dbReference>
<evidence type="ECO:0000256" key="2">
    <source>
        <dbReference type="ARBA" id="ARBA00022475"/>
    </source>
</evidence>
<dbReference type="GO" id="GO:0005886">
    <property type="term" value="C:plasma membrane"/>
    <property type="evidence" value="ECO:0007669"/>
    <property type="project" value="UniProtKB-SubCell"/>
</dbReference>
<dbReference type="AlphaFoldDB" id="A0A1H6DME2"/>
<feature type="transmembrane region" description="Helical" evidence="6">
    <location>
        <begin position="153"/>
        <end position="171"/>
    </location>
</feature>
<feature type="transmembrane region" description="Helical" evidence="6">
    <location>
        <begin position="103"/>
        <end position="125"/>
    </location>
</feature>
<dbReference type="GO" id="GO:0020037">
    <property type="term" value="F:heme binding"/>
    <property type="evidence" value="ECO:0007669"/>
    <property type="project" value="TreeGrafter"/>
</dbReference>
<reference evidence="8 9" key="1">
    <citation type="submission" date="2016-10" db="EMBL/GenBank/DDBJ databases">
        <authorList>
            <person name="de Groot N.N."/>
        </authorList>
    </citation>
    <scope>NUCLEOTIDE SEQUENCE [LARGE SCALE GENOMIC DNA]</scope>
    <source>
        <strain evidence="8 9">DSM 22012</strain>
    </source>
</reference>
<comment type="subcellular location">
    <subcellularLocation>
        <location evidence="1">Cell membrane</location>
        <topology evidence="1">Multi-pass membrane protein</topology>
    </subcellularLocation>
</comment>
<dbReference type="GO" id="GO:0009055">
    <property type="term" value="F:electron transfer activity"/>
    <property type="evidence" value="ECO:0007669"/>
    <property type="project" value="InterPro"/>
</dbReference>
<gene>
    <name evidence="8" type="ORF">SAMN05444390_107180</name>
</gene>
<dbReference type="PANTHER" id="PTHR30485:SF2">
    <property type="entry name" value="BLL0597 PROTEIN"/>
    <property type="match status" value="1"/>
</dbReference>